<evidence type="ECO:0000313" key="2">
    <source>
        <dbReference type="Proteomes" id="UP000821845"/>
    </source>
</evidence>
<protein>
    <submittedName>
        <fullName evidence="1">Uncharacterized protein</fullName>
    </submittedName>
</protein>
<organism evidence="1 2">
    <name type="scientific">Hyalomma asiaticum</name>
    <name type="common">Tick</name>
    <dbReference type="NCBI Taxonomy" id="266040"/>
    <lineage>
        <taxon>Eukaryota</taxon>
        <taxon>Metazoa</taxon>
        <taxon>Ecdysozoa</taxon>
        <taxon>Arthropoda</taxon>
        <taxon>Chelicerata</taxon>
        <taxon>Arachnida</taxon>
        <taxon>Acari</taxon>
        <taxon>Parasitiformes</taxon>
        <taxon>Ixodida</taxon>
        <taxon>Ixodoidea</taxon>
        <taxon>Ixodidae</taxon>
        <taxon>Hyalomminae</taxon>
        <taxon>Hyalomma</taxon>
    </lineage>
</organism>
<accession>A0ACB7S358</accession>
<gene>
    <name evidence="1" type="ORF">HPB50_014410</name>
</gene>
<keyword evidence="2" id="KW-1185">Reference proteome</keyword>
<dbReference type="Proteomes" id="UP000821845">
    <property type="component" value="Chromosome 6"/>
</dbReference>
<evidence type="ECO:0000313" key="1">
    <source>
        <dbReference type="EMBL" id="KAH6928334.1"/>
    </source>
</evidence>
<comment type="caution">
    <text evidence="1">The sequence shown here is derived from an EMBL/GenBank/DDBJ whole genome shotgun (WGS) entry which is preliminary data.</text>
</comment>
<proteinExistence type="predicted"/>
<reference evidence="1" key="1">
    <citation type="submission" date="2020-05" db="EMBL/GenBank/DDBJ databases">
        <title>Large-scale comparative analyses of tick genomes elucidate their genetic diversity and vector capacities.</title>
        <authorList>
            <person name="Jia N."/>
            <person name="Wang J."/>
            <person name="Shi W."/>
            <person name="Du L."/>
            <person name="Sun Y."/>
            <person name="Zhan W."/>
            <person name="Jiang J."/>
            <person name="Wang Q."/>
            <person name="Zhang B."/>
            <person name="Ji P."/>
            <person name="Sakyi L.B."/>
            <person name="Cui X."/>
            <person name="Yuan T."/>
            <person name="Jiang B."/>
            <person name="Yang W."/>
            <person name="Lam T.T.-Y."/>
            <person name="Chang Q."/>
            <person name="Ding S."/>
            <person name="Wang X."/>
            <person name="Zhu J."/>
            <person name="Ruan X."/>
            <person name="Zhao L."/>
            <person name="Wei J."/>
            <person name="Que T."/>
            <person name="Du C."/>
            <person name="Cheng J."/>
            <person name="Dai P."/>
            <person name="Han X."/>
            <person name="Huang E."/>
            <person name="Gao Y."/>
            <person name="Liu J."/>
            <person name="Shao H."/>
            <person name="Ye R."/>
            <person name="Li L."/>
            <person name="Wei W."/>
            <person name="Wang X."/>
            <person name="Wang C."/>
            <person name="Yang T."/>
            <person name="Huo Q."/>
            <person name="Li W."/>
            <person name="Guo W."/>
            <person name="Chen H."/>
            <person name="Zhou L."/>
            <person name="Ni X."/>
            <person name="Tian J."/>
            <person name="Zhou Y."/>
            <person name="Sheng Y."/>
            <person name="Liu T."/>
            <person name="Pan Y."/>
            <person name="Xia L."/>
            <person name="Li J."/>
            <person name="Zhao F."/>
            <person name="Cao W."/>
        </authorList>
    </citation>
    <scope>NUCLEOTIDE SEQUENCE</scope>
    <source>
        <strain evidence="1">Hyas-2018</strain>
    </source>
</reference>
<dbReference type="EMBL" id="CM023486">
    <property type="protein sequence ID" value="KAH6928334.1"/>
    <property type="molecule type" value="Genomic_DNA"/>
</dbReference>
<sequence length="861" mass="96262">MLALDLQPYIGVENRGSKELMNHMEPLYKIPSRTIFSRTVIPELHRDTVMAVKQRIHVDFQEGVEAISLIMPKLRQDWRTASDEWSSQFWNLFKTWKPGGILKEAICLELATSETSVPNLTPQEWKAVAGLVKTLEPIALATKDLSGHKYATLLSVVLFLYGTQMVLKDCIAADDGTSEFARNLLKSMRTRFPGQDEQKEYVLATACDPRFKNLFCAEPFQATRHLELARPELHLPPEEESSDFAEASTSTAHKERAYIGCSRLNLTLKTPCFSRLHFLGTSGLHCTALLEEVRKRNPVWRDSGVRFIDAVGHQLDRLLDYRSVMEGAENRDKRMSCTVNLLRFYREEVGRQEMFVRYVHKLCELHLPAEHFAEAAFALRLHADLLPWEESEQGRLKEQLYLSMLHYFDRGKASCWEEGLPLCKELATVYEGVLFDYEKLSTILRMHAQFLEHILRELRPEPEYFRVGFFGLGFPSFLRNKVFVYRGLAYEKVGAFSQRLQGQFPEAQLLTHNAPLDTALLASPDQYIQVCGVRPLAEARPDLEGRPECVRAYFRVNRVHSFQFDRPVYRDGPPDRDNEFKGLWLERTTLETASALPGLLPWAEVVGQQAEWVPPLVHACEAVEAMSNELRRLVALHSRDPHRPLAPLSMRLTGAIEAAVNGGLAKYHQASPLWVFAFLSSGDASSEGQARLRSLLLDQVHVLEGGLSLHGRLAPLDLAPLQKRLVERLGQLQQAVRGASVHGSPRPGSACSSSRSSTSSSGLVLLTHDEPWDGTNSSSSSSTLADQQQIEGSAADGVPPPLPPRGPPPSEPHVIQPVSANHNSLKHGDTPQPCKSGDLGKGEASNGDYTPVGCTATHGDL</sequence>
<name>A0ACB7S358_HYAAI</name>